<reference evidence="2 3" key="1">
    <citation type="submission" date="2019-03" db="EMBL/GenBank/DDBJ databases">
        <title>Genomic Encyclopedia of Archaeal and Bacterial Type Strains, Phase II (KMG-II): from individual species to whole genera.</title>
        <authorList>
            <person name="Goeker M."/>
        </authorList>
    </citation>
    <scope>NUCLEOTIDE SEQUENCE [LARGE SCALE GENOMIC DNA]</scope>
    <source>
        <strain evidence="2 3">DSM 22554</strain>
    </source>
</reference>
<gene>
    <name evidence="2" type="ORF">C8N28_1803</name>
</gene>
<feature type="signal peptide" evidence="1">
    <location>
        <begin position="1"/>
        <end position="23"/>
    </location>
</feature>
<organism evidence="2 3">
    <name type="scientific">Albibacterium bauzanense</name>
    <dbReference type="NCBI Taxonomy" id="653929"/>
    <lineage>
        <taxon>Bacteria</taxon>
        <taxon>Pseudomonadati</taxon>
        <taxon>Bacteroidota</taxon>
        <taxon>Sphingobacteriia</taxon>
        <taxon>Sphingobacteriales</taxon>
        <taxon>Sphingobacteriaceae</taxon>
        <taxon>Albibacterium</taxon>
    </lineage>
</organism>
<name>A0A4R1M0Q9_9SPHI</name>
<dbReference type="InterPro" id="IPR041662">
    <property type="entry name" value="SusD-like_2"/>
</dbReference>
<proteinExistence type="predicted"/>
<accession>A0A4R1M0Q9</accession>
<evidence type="ECO:0000256" key="1">
    <source>
        <dbReference type="SAM" id="SignalP"/>
    </source>
</evidence>
<evidence type="ECO:0000313" key="2">
    <source>
        <dbReference type="EMBL" id="TCK83213.1"/>
    </source>
</evidence>
<sequence length="473" mass="53322">MKKIKIIVAACLLLGFSSCTDNFEEINTNPNLIDQISPGTLLNEVIYNMTSNNLTNHYNVNAQLMQVQLSYPQYYAGIQRYEILETTGNSQWNAGYKWAKNLREMLKAAEADQAVNYTAIGLTLNAWIYSNLTDTFGDIPFSEASQAEEGVLQPKYDRQEDIYTQILSDLATANSLYDHTQTMNYGTDILFANNTRKWQKFTNSLRLRLLLRTSDVRPASYSEMTAILQDPVGNPIITDATDAAVLLITGITPNISPWSRALDFSNQHSIGEFFIDVLNDLEDPRRPLIAGQAVRNTVTIGYKGIPSGYDAASFDYSPSYMNNQQVVAPMIIPILTLAEVEFIQAELAQKGHWNDAEGHFKSGIHAAIELWTKESLPESYFDSPLANYDGTLERIILHKYLATYFTDNQQWADYRRTGFPELPTTTSMLNDAILPSRLLYPDVQKIYNPANYEAAAQQMGGDDINSKVWWDVN</sequence>
<evidence type="ECO:0000313" key="3">
    <source>
        <dbReference type="Proteomes" id="UP000294616"/>
    </source>
</evidence>
<dbReference type="Proteomes" id="UP000294616">
    <property type="component" value="Unassembled WGS sequence"/>
</dbReference>
<protein>
    <submittedName>
        <fullName evidence="2">SusD-like starch-binding protein associating with outer membrane</fullName>
    </submittedName>
</protein>
<dbReference type="Gene3D" id="1.25.40.390">
    <property type="match status" value="1"/>
</dbReference>
<dbReference type="RefSeq" id="WP_132224000.1">
    <property type="nucleotide sequence ID" value="NZ_SMGO01000002.1"/>
</dbReference>
<dbReference type="OrthoDB" id="9766256at2"/>
<keyword evidence="3" id="KW-1185">Reference proteome</keyword>
<dbReference type="EMBL" id="SMGO01000002">
    <property type="protein sequence ID" value="TCK83213.1"/>
    <property type="molecule type" value="Genomic_DNA"/>
</dbReference>
<keyword evidence="1" id="KW-0732">Signal</keyword>
<dbReference type="Pfam" id="PF12771">
    <property type="entry name" value="SusD-like_2"/>
    <property type="match status" value="1"/>
</dbReference>
<comment type="caution">
    <text evidence="2">The sequence shown here is derived from an EMBL/GenBank/DDBJ whole genome shotgun (WGS) entry which is preliminary data.</text>
</comment>
<dbReference type="AlphaFoldDB" id="A0A4R1M0Q9"/>
<dbReference type="SUPFAM" id="SSF48452">
    <property type="entry name" value="TPR-like"/>
    <property type="match status" value="1"/>
</dbReference>
<feature type="chain" id="PRO_5020803328" evidence="1">
    <location>
        <begin position="24"/>
        <end position="473"/>
    </location>
</feature>
<dbReference type="PROSITE" id="PS51257">
    <property type="entry name" value="PROKAR_LIPOPROTEIN"/>
    <property type="match status" value="1"/>
</dbReference>
<dbReference type="InterPro" id="IPR011990">
    <property type="entry name" value="TPR-like_helical_dom_sf"/>
</dbReference>